<comment type="similarity">
    <text evidence="1">Belongs to the peptidase S13 family.</text>
</comment>
<dbReference type="InterPro" id="IPR000667">
    <property type="entry name" value="Peptidase_S13"/>
</dbReference>
<comment type="caution">
    <text evidence="3">The sequence shown here is derived from an EMBL/GenBank/DDBJ whole genome shotgun (WGS) entry which is preliminary data.</text>
</comment>
<dbReference type="EMBL" id="MWQN01000001">
    <property type="protein sequence ID" value="OPC82286.1"/>
    <property type="molecule type" value="Genomic_DNA"/>
</dbReference>
<dbReference type="STRING" id="159449.B4N89_16290"/>
<dbReference type="Gene3D" id="3.50.80.20">
    <property type="entry name" value="D-Ala-D-Ala carboxypeptidase C, peptidase S13"/>
    <property type="match status" value="1"/>
</dbReference>
<dbReference type="PRINTS" id="PR00922">
    <property type="entry name" value="DADACBPTASE3"/>
</dbReference>
<keyword evidence="3" id="KW-0121">Carboxypeptidase</keyword>
<organism evidence="3 4">
    <name type="scientific">Embleya scabrispora</name>
    <dbReference type="NCBI Taxonomy" id="159449"/>
    <lineage>
        <taxon>Bacteria</taxon>
        <taxon>Bacillati</taxon>
        <taxon>Actinomycetota</taxon>
        <taxon>Actinomycetes</taxon>
        <taxon>Kitasatosporales</taxon>
        <taxon>Streptomycetaceae</taxon>
        <taxon>Embleya</taxon>
    </lineage>
</organism>
<proteinExistence type="inferred from homology"/>
<dbReference type="RefSeq" id="WP_078976555.1">
    <property type="nucleotide sequence ID" value="NZ_MWQN01000001.1"/>
</dbReference>
<dbReference type="OrthoDB" id="56883at2"/>
<dbReference type="PANTHER" id="PTHR30023">
    <property type="entry name" value="D-ALANYL-D-ALANINE CARBOXYPEPTIDASE"/>
    <property type="match status" value="1"/>
</dbReference>
<keyword evidence="4" id="KW-1185">Reference proteome</keyword>
<dbReference type="InterPro" id="IPR012338">
    <property type="entry name" value="Beta-lactam/transpept-like"/>
</dbReference>
<name>A0A1T3NZL3_9ACTN</name>
<reference evidence="3 4" key="1">
    <citation type="submission" date="2017-03" db="EMBL/GenBank/DDBJ databases">
        <title>Draft genome sequence of Streptomyces scabrisporus NF3, endophyte isolated from Amphipterygium adstringens.</title>
        <authorList>
            <person name="Vazquez M."/>
            <person name="Ceapa C.D."/>
            <person name="Rodriguez Luna D."/>
            <person name="Sanchez Esquivel S."/>
        </authorList>
    </citation>
    <scope>NUCLEOTIDE SEQUENCE [LARGE SCALE GENOMIC DNA]</scope>
    <source>
        <strain evidence="3 4">NF3</strain>
    </source>
</reference>
<dbReference type="GO" id="GO:0006508">
    <property type="term" value="P:proteolysis"/>
    <property type="evidence" value="ECO:0007669"/>
    <property type="project" value="InterPro"/>
</dbReference>
<keyword evidence="2" id="KW-0378">Hydrolase</keyword>
<evidence type="ECO:0000313" key="3">
    <source>
        <dbReference type="EMBL" id="OPC82286.1"/>
    </source>
</evidence>
<dbReference type="GO" id="GO:0000270">
    <property type="term" value="P:peptidoglycan metabolic process"/>
    <property type="evidence" value="ECO:0007669"/>
    <property type="project" value="TreeGrafter"/>
</dbReference>
<evidence type="ECO:0000313" key="4">
    <source>
        <dbReference type="Proteomes" id="UP000190037"/>
    </source>
</evidence>
<accession>A0A1T3NZL3</accession>
<dbReference type="GO" id="GO:0004185">
    <property type="term" value="F:serine-type carboxypeptidase activity"/>
    <property type="evidence" value="ECO:0007669"/>
    <property type="project" value="InterPro"/>
</dbReference>
<evidence type="ECO:0000256" key="2">
    <source>
        <dbReference type="ARBA" id="ARBA00022801"/>
    </source>
</evidence>
<protein>
    <submittedName>
        <fullName evidence="3">D-alanyl-D-alanine carboxypeptidase/D-alanyl-D-alanine-endopeptidase</fullName>
    </submittedName>
</protein>
<sequence length="466" mass="46520">MRSKAIAAALAAVLLAVLVTLVHGSWKGERLGARADDGSGRVAATAAPPVLVPVSGDPAGATPTEAGIRAVLEPLGRTTALGAPPAVAVVDALTGRLLYGANQDRAATPASTTKITTAVAALTAPGPDHRITTRVVPGPTPGTIVLVGGGDPTLTALDGRQYSGYQPARLSDLAAATAAALKASGTTQVKLQYDTSLYTGPALHAIGVNENIAPVVSLMVDEGRVDPTVVGKESNRVPSPGVDAAKKFATMLKTAGVTVDGAPTPGTAPGGGAPELASVQSPPLSAIVEQMLTVSDNDLAEALLRQVAIAKGQPASFQGGTAAARQVLEGLGVTYGASNLKDGSGLDKENRLTPLTLVQTLSTAASGTHPELRRALTGLPIAGFTGTLTDRYGPNSGAADAAGVVRAKTGSLTGVSTLSGLVRDRDGRLLAFAILADRFTGDPDPARAAIDRMAAALADCGCGTAG</sequence>
<dbReference type="PANTHER" id="PTHR30023:SF0">
    <property type="entry name" value="PENICILLIN-SENSITIVE CARBOXYPEPTIDASE A"/>
    <property type="match status" value="1"/>
</dbReference>
<dbReference type="SUPFAM" id="SSF56601">
    <property type="entry name" value="beta-lactamase/transpeptidase-like"/>
    <property type="match status" value="1"/>
</dbReference>
<dbReference type="Pfam" id="PF02113">
    <property type="entry name" value="Peptidase_S13"/>
    <property type="match status" value="2"/>
</dbReference>
<gene>
    <name evidence="3" type="ORF">B4N89_16290</name>
</gene>
<dbReference type="AlphaFoldDB" id="A0A1T3NZL3"/>
<dbReference type="NCBIfam" id="TIGR00666">
    <property type="entry name" value="PBP4"/>
    <property type="match status" value="1"/>
</dbReference>
<keyword evidence="3" id="KW-0645">Protease</keyword>
<dbReference type="Gene3D" id="3.40.710.10">
    <property type="entry name" value="DD-peptidase/beta-lactamase superfamily"/>
    <property type="match status" value="2"/>
</dbReference>
<dbReference type="Proteomes" id="UP000190037">
    <property type="component" value="Unassembled WGS sequence"/>
</dbReference>
<evidence type="ECO:0000256" key="1">
    <source>
        <dbReference type="ARBA" id="ARBA00006096"/>
    </source>
</evidence>